<dbReference type="SUPFAM" id="SSF48317">
    <property type="entry name" value="Acid phosphatase/Vanadium-dependent haloperoxidase"/>
    <property type="match status" value="1"/>
</dbReference>
<dbReference type="CDD" id="cd03394">
    <property type="entry name" value="PAP2_like_5"/>
    <property type="match status" value="1"/>
</dbReference>
<reference evidence="2" key="1">
    <citation type="submission" date="2020-10" db="EMBL/GenBank/DDBJ databases">
        <authorList>
            <person name="Gilroy R."/>
        </authorList>
    </citation>
    <scope>NUCLEOTIDE SEQUENCE</scope>
    <source>
        <strain evidence="2">B2-16538</strain>
    </source>
</reference>
<organism evidence="2 3">
    <name type="scientific">Candidatus Cryptobacteroides excrementavium</name>
    <dbReference type="NCBI Taxonomy" id="2840759"/>
    <lineage>
        <taxon>Bacteria</taxon>
        <taxon>Pseudomonadati</taxon>
        <taxon>Bacteroidota</taxon>
        <taxon>Bacteroidia</taxon>
        <taxon>Bacteroidales</taxon>
        <taxon>Candidatus Cryptobacteroides</taxon>
    </lineage>
</organism>
<proteinExistence type="predicted"/>
<dbReference type="InterPro" id="IPR000326">
    <property type="entry name" value="PAP2/HPO"/>
</dbReference>
<dbReference type="InterPro" id="IPR036938">
    <property type="entry name" value="PAP2/HPO_sf"/>
</dbReference>
<accession>A0A9D9J3G6</accession>
<dbReference type="SMART" id="SM00014">
    <property type="entry name" value="acidPPc"/>
    <property type="match status" value="1"/>
</dbReference>
<dbReference type="PANTHER" id="PTHR14969">
    <property type="entry name" value="SPHINGOSINE-1-PHOSPHATE PHOSPHOHYDROLASE"/>
    <property type="match status" value="1"/>
</dbReference>
<feature type="domain" description="Phosphatidic acid phosphatase type 2/haloperoxidase" evidence="1">
    <location>
        <begin position="87"/>
        <end position="188"/>
    </location>
</feature>
<evidence type="ECO:0000313" key="2">
    <source>
        <dbReference type="EMBL" id="MBO8485410.1"/>
    </source>
</evidence>
<dbReference type="AlphaFoldDB" id="A0A9D9J3G6"/>
<reference evidence="2" key="2">
    <citation type="journal article" date="2021" name="PeerJ">
        <title>Extensive microbial diversity within the chicken gut microbiome revealed by metagenomics and culture.</title>
        <authorList>
            <person name="Gilroy R."/>
            <person name="Ravi A."/>
            <person name="Getino M."/>
            <person name="Pursley I."/>
            <person name="Horton D.L."/>
            <person name="Alikhan N.F."/>
            <person name="Baker D."/>
            <person name="Gharbi K."/>
            <person name="Hall N."/>
            <person name="Watson M."/>
            <person name="Adriaenssens E.M."/>
            <person name="Foster-Nyarko E."/>
            <person name="Jarju S."/>
            <person name="Secka A."/>
            <person name="Antonio M."/>
            <person name="Oren A."/>
            <person name="Chaudhuri R.R."/>
            <person name="La Ragione R."/>
            <person name="Hildebrand F."/>
            <person name="Pallen M.J."/>
        </authorList>
    </citation>
    <scope>NUCLEOTIDE SEQUENCE</scope>
    <source>
        <strain evidence="2">B2-16538</strain>
    </source>
</reference>
<gene>
    <name evidence="2" type="ORF">IAB78_03180</name>
</gene>
<sequence length="381" mass="40959">MKYLVFFLIVIVVLSVKSFSSTARTVNGGGSNTPLPSFDRSMFTMRYNAAGDCRYYLDDYFQYSPAAVMLGLKACGYESRSTWGRMLVSDAFSVAVMAAAVNGIKYTVRRMRPDGSARNSFPSGHTATSFMAAAMLHEEYGWRSPWFSFGGYAIASATGISRIINNRHWATDVIAGAAIGIASVKLGYFLADLIFKKKNINGQYVKPVIGFDSSRAYYDIGLYLGYRFFIGDAGLPAGKGILRGGGTSGIEISVPVSRRPSPKGTAGVALRVGANSCIAYNSLSFNTYDFMAGGYWRRPFARILEVDARILAGYSLVGNREVSASAGVLSGIALSAGCSLAVATGENFKIKAIAEYGASRFTSPKPILHSIVLGGSALFFW</sequence>
<dbReference type="Gene3D" id="1.20.144.10">
    <property type="entry name" value="Phosphatidic acid phosphatase type 2/haloperoxidase"/>
    <property type="match status" value="1"/>
</dbReference>
<comment type="caution">
    <text evidence="2">The sequence shown here is derived from an EMBL/GenBank/DDBJ whole genome shotgun (WGS) entry which is preliminary data.</text>
</comment>
<name>A0A9D9J3G6_9BACT</name>
<protein>
    <submittedName>
        <fullName evidence="2">Phosphatase PAP2 family protein</fullName>
    </submittedName>
</protein>
<dbReference type="PANTHER" id="PTHR14969:SF13">
    <property type="entry name" value="AT30094P"/>
    <property type="match status" value="1"/>
</dbReference>
<evidence type="ECO:0000259" key="1">
    <source>
        <dbReference type="SMART" id="SM00014"/>
    </source>
</evidence>
<dbReference type="EMBL" id="JADILX010000054">
    <property type="protein sequence ID" value="MBO8485410.1"/>
    <property type="molecule type" value="Genomic_DNA"/>
</dbReference>
<dbReference type="Pfam" id="PF01569">
    <property type="entry name" value="PAP2"/>
    <property type="match status" value="1"/>
</dbReference>
<evidence type="ECO:0000313" key="3">
    <source>
        <dbReference type="Proteomes" id="UP000823750"/>
    </source>
</evidence>
<dbReference type="Proteomes" id="UP000823750">
    <property type="component" value="Unassembled WGS sequence"/>
</dbReference>